<dbReference type="Pfam" id="PF00561">
    <property type="entry name" value="Abhydrolase_1"/>
    <property type="match status" value="2"/>
</dbReference>
<protein>
    <recommendedName>
        <fullName evidence="1">AB hydrolase-1 domain-containing protein</fullName>
    </recommendedName>
</protein>
<dbReference type="PRINTS" id="PR00111">
    <property type="entry name" value="ABHYDROLASE"/>
</dbReference>
<accession>A0A0N1F2W7</accession>
<evidence type="ECO:0000259" key="1">
    <source>
        <dbReference type="Pfam" id="PF00561"/>
    </source>
</evidence>
<dbReference type="GO" id="GO:0016020">
    <property type="term" value="C:membrane"/>
    <property type="evidence" value="ECO:0007669"/>
    <property type="project" value="TreeGrafter"/>
</dbReference>
<dbReference type="PANTHER" id="PTHR43798:SF33">
    <property type="entry name" value="HYDROLASE, PUTATIVE (AFU_ORTHOLOGUE AFUA_2G14860)-RELATED"/>
    <property type="match status" value="1"/>
</dbReference>
<dbReference type="SUPFAM" id="SSF53474">
    <property type="entry name" value="alpha/beta-Hydrolases"/>
    <property type="match status" value="1"/>
</dbReference>
<keyword evidence="3" id="KW-1185">Reference proteome</keyword>
<dbReference type="PANTHER" id="PTHR43798">
    <property type="entry name" value="MONOACYLGLYCEROL LIPASE"/>
    <property type="match status" value="1"/>
</dbReference>
<sequence>MTLKANVSGYGPRRVLFLHGWLSDHHVFDTIVPCFSQAEFTIAQMDFRGYGLNRAAVTGTYSVDEIAKDALDLCDLLGWQEFQVVGHSMGGMVIQKMALQAPGRVTSAVAATPVPASGFPVDDGTRTFFETAADDDSALTAIFNTLTGERYSSSFLEGLTAAARGAISREAFLGYLRTWTTTDFSAEVGSIGTPVLVIGGATDNALGPEFLKETYLKQLPNALLHVIEHSGHYPMLEVPPEFFGIVETFLRHEGKRI</sequence>
<dbReference type="AlphaFoldDB" id="A0A0N1F2W7"/>
<gene>
    <name evidence="2" type="ORF">AE618_23075</name>
</gene>
<name>A0A0N1F2W7_9HYPH</name>
<feature type="domain" description="AB hydrolase-1" evidence="1">
    <location>
        <begin position="15"/>
        <end position="126"/>
    </location>
</feature>
<evidence type="ECO:0000313" key="3">
    <source>
        <dbReference type="Proteomes" id="UP000037822"/>
    </source>
</evidence>
<dbReference type="InterPro" id="IPR050266">
    <property type="entry name" value="AB_hydrolase_sf"/>
</dbReference>
<dbReference type="InterPro" id="IPR000073">
    <property type="entry name" value="AB_hydrolase_1"/>
</dbReference>
<proteinExistence type="predicted"/>
<dbReference type="RefSeq" id="WP_197280867.1">
    <property type="nucleotide sequence ID" value="NZ_LGSZ01000063.1"/>
</dbReference>
<dbReference type="PATRIC" id="fig|1526658.3.peg.4724"/>
<dbReference type="EMBL" id="LGSZ01000063">
    <property type="protein sequence ID" value="KPH76975.1"/>
    <property type="molecule type" value="Genomic_DNA"/>
</dbReference>
<evidence type="ECO:0000313" key="2">
    <source>
        <dbReference type="EMBL" id="KPH76975.1"/>
    </source>
</evidence>
<dbReference type="Proteomes" id="UP000037822">
    <property type="component" value="Unassembled WGS sequence"/>
</dbReference>
<organism evidence="2 3">
    <name type="scientific">Bosea vaviloviae</name>
    <dbReference type="NCBI Taxonomy" id="1526658"/>
    <lineage>
        <taxon>Bacteria</taxon>
        <taxon>Pseudomonadati</taxon>
        <taxon>Pseudomonadota</taxon>
        <taxon>Alphaproteobacteria</taxon>
        <taxon>Hyphomicrobiales</taxon>
        <taxon>Boseaceae</taxon>
        <taxon>Bosea</taxon>
    </lineage>
</organism>
<reference evidence="2 3" key="1">
    <citation type="submission" date="2015-07" db="EMBL/GenBank/DDBJ databases">
        <title>Whole genome sequencing of Bosea vaviloviae isolated from cave pool.</title>
        <authorList>
            <person name="Tan N.E.H."/>
            <person name="Lee Y.P."/>
            <person name="Gan H.M."/>
            <person name="Barton H."/>
            <person name="Savka M.A."/>
        </authorList>
    </citation>
    <scope>NUCLEOTIDE SEQUENCE [LARGE SCALE GENOMIC DNA]</scope>
    <source>
        <strain evidence="2 3">SD260</strain>
    </source>
</reference>
<dbReference type="Gene3D" id="3.40.50.1820">
    <property type="entry name" value="alpha/beta hydrolase"/>
    <property type="match status" value="1"/>
</dbReference>
<dbReference type="InterPro" id="IPR029058">
    <property type="entry name" value="AB_hydrolase_fold"/>
</dbReference>
<comment type="caution">
    <text evidence="2">The sequence shown here is derived from an EMBL/GenBank/DDBJ whole genome shotgun (WGS) entry which is preliminary data.</text>
</comment>
<feature type="domain" description="AB hydrolase-1" evidence="1">
    <location>
        <begin position="174"/>
        <end position="237"/>
    </location>
</feature>